<sequence length="212" mass="22887">MKKIVLALAMAGACMPVAAQAQDGDYGYEDERPAPASVEKSGIRFEGRVFYERIGDPEDDIIYELGDAVGFGGEIGYDIAAGDNLVVGPYFTYDVSTVESCDIDLCLSSDGFWAAGVHIGLTTGDSGLVFGKLGYSQQSLTLEGSYYDPVLDQTFTLDETEKGGGYNFAFGYEHGFGENAYGRLEVGISENYDLYGFDFQRSNIGAAFGVRF</sequence>
<name>A0A9Q3S3K0_9SPHN</name>
<dbReference type="InterPro" id="IPR036709">
    <property type="entry name" value="Autotransporte_beta_dom_sf"/>
</dbReference>
<evidence type="ECO:0000313" key="3">
    <source>
        <dbReference type="Proteomes" id="UP000824927"/>
    </source>
</evidence>
<dbReference type="EMBL" id="JAHVKP010000001">
    <property type="protein sequence ID" value="MBY6219252.1"/>
    <property type="molecule type" value="Genomic_DNA"/>
</dbReference>
<keyword evidence="1" id="KW-0732">Signal</keyword>
<dbReference type="Proteomes" id="UP000824927">
    <property type="component" value="Unassembled WGS sequence"/>
</dbReference>
<dbReference type="AlphaFoldDB" id="A0A9Q3S3K0"/>
<evidence type="ECO:0008006" key="4">
    <source>
        <dbReference type="Google" id="ProtNLM"/>
    </source>
</evidence>
<proteinExistence type="predicted"/>
<evidence type="ECO:0000256" key="1">
    <source>
        <dbReference type="SAM" id="SignalP"/>
    </source>
</evidence>
<gene>
    <name evidence="2" type="ORF">KUV31_12965</name>
</gene>
<protein>
    <recommendedName>
        <fullName evidence="4">Outer membrane beta-barrel protein</fullName>
    </recommendedName>
</protein>
<dbReference type="SUPFAM" id="SSF103515">
    <property type="entry name" value="Autotransporter"/>
    <property type="match status" value="1"/>
</dbReference>
<evidence type="ECO:0000313" key="2">
    <source>
        <dbReference type="EMBL" id="MBY6219252.1"/>
    </source>
</evidence>
<feature type="signal peptide" evidence="1">
    <location>
        <begin position="1"/>
        <end position="21"/>
    </location>
</feature>
<feature type="chain" id="PRO_5040196210" description="Outer membrane beta-barrel protein" evidence="1">
    <location>
        <begin position="22"/>
        <end position="212"/>
    </location>
</feature>
<comment type="caution">
    <text evidence="2">The sequence shown here is derived from an EMBL/GenBank/DDBJ whole genome shotgun (WGS) entry which is preliminary data.</text>
</comment>
<accession>A0A9Q3S3K0</accession>
<organism evidence="2 3">
    <name type="scientific">Qipengyuania aquimaris</name>
    <dbReference type="NCBI Taxonomy" id="255984"/>
    <lineage>
        <taxon>Bacteria</taxon>
        <taxon>Pseudomonadati</taxon>
        <taxon>Pseudomonadota</taxon>
        <taxon>Alphaproteobacteria</taxon>
        <taxon>Sphingomonadales</taxon>
        <taxon>Erythrobacteraceae</taxon>
        <taxon>Qipengyuania</taxon>
    </lineage>
</organism>
<dbReference type="RefSeq" id="WP_222405864.1">
    <property type="nucleotide sequence ID" value="NZ_CP095080.1"/>
</dbReference>
<reference evidence="2" key="1">
    <citation type="submission" date="2021-06" db="EMBL/GenBank/DDBJ databases">
        <title>50 bacteria genomes isolated from Dapeng, Shenzhen, China.</title>
        <authorList>
            <person name="Zheng W."/>
            <person name="Yu S."/>
            <person name="Huang Y."/>
        </authorList>
    </citation>
    <scope>NUCLEOTIDE SEQUENCE</scope>
    <source>
        <strain evidence="2">DP4N28-2</strain>
    </source>
</reference>